<protein>
    <submittedName>
        <fullName evidence="1">Uncharacterized protein</fullName>
    </submittedName>
</protein>
<dbReference type="Proteomes" id="UP001162164">
    <property type="component" value="Unassembled WGS sequence"/>
</dbReference>
<keyword evidence="2" id="KW-1185">Reference proteome</keyword>
<name>A0ABQ9IVC4_9CUCU</name>
<evidence type="ECO:0000313" key="1">
    <source>
        <dbReference type="EMBL" id="KAJ8966157.1"/>
    </source>
</evidence>
<accession>A0ABQ9IVC4</accession>
<organism evidence="1 2">
    <name type="scientific">Molorchus minor</name>
    <dbReference type="NCBI Taxonomy" id="1323400"/>
    <lineage>
        <taxon>Eukaryota</taxon>
        <taxon>Metazoa</taxon>
        <taxon>Ecdysozoa</taxon>
        <taxon>Arthropoda</taxon>
        <taxon>Hexapoda</taxon>
        <taxon>Insecta</taxon>
        <taxon>Pterygota</taxon>
        <taxon>Neoptera</taxon>
        <taxon>Endopterygota</taxon>
        <taxon>Coleoptera</taxon>
        <taxon>Polyphaga</taxon>
        <taxon>Cucujiformia</taxon>
        <taxon>Chrysomeloidea</taxon>
        <taxon>Cerambycidae</taxon>
        <taxon>Lamiinae</taxon>
        <taxon>Monochamini</taxon>
        <taxon>Molorchus</taxon>
    </lineage>
</organism>
<reference evidence="1" key="1">
    <citation type="journal article" date="2023" name="Insect Mol. Biol.">
        <title>Genome sequencing provides insights into the evolution of gene families encoding plant cell wall-degrading enzymes in longhorned beetles.</title>
        <authorList>
            <person name="Shin N.R."/>
            <person name="Okamura Y."/>
            <person name="Kirsch R."/>
            <person name="Pauchet Y."/>
        </authorList>
    </citation>
    <scope>NUCLEOTIDE SEQUENCE</scope>
    <source>
        <strain evidence="1">MMC_N1</strain>
    </source>
</reference>
<gene>
    <name evidence="1" type="ORF">NQ317_001106</name>
</gene>
<evidence type="ECO:0000313" key="2">
    <source>
        <dbReference type="Proteomes" id="UP001162164"/>
    </source>
</evidence>
<sequence>MNENLQQYEADIVRLAYLAYPTALQNFIEQLAVQVFIKGIRHCETQEALRLARCKKLNEVLASLEFQAAKQA</sequence>
<proteinExistence type="predicted"/>
<comment type="caution">
    <text evidence="1">The sequence shown here is derived from an EMBL/GenBank/DDBJ whole genome shotgun (WGS) entry which is preliminary data.</text>
</comment>
<dbReference type="EMBL" id="JAPWTJ010002428">
    <property type="protein sequence ID" value="KAJ8966157.1"/>
    <property type="molecule type" value="Genomic_DNA"/>
</dbReference>